<dbReference type="PANTHER" id="PTHR43065">
    <property type="entry name" value="SENSOR HISTIDINE KINASE"/>
    <property type="match status" value="1"/>
</dbReference>
<evidence type="ECO:0000256" key="7">
    <source>
        <dbReference type="ARBA" id="ARBA00022692"/>
    </source>
</evidence>
<dbReference type="Gene3D" id="1.10.287.130">
    <property type="match status" value="1"/>
</dbReference>
<feature type="domain" description="PAC" evidence="15">
    <location>
        <begin position="306"/>
        <end position="358"/>
    </location>
</feature>
<dbReference type="InterPro" id="IPR036890">
    <property type="entry name" value="HATPase_C_sf"/>
</dbReference>
<organism evidence="16 17">
    <name type="scientific">Desulfobacter postgatei 2ac9</name>
    <dbReference type="NCBI Taxonomy" id="879212"/>
    <lineage>
        <taxon>Bacteria</taxon>
        <taxon>Pseudomonadati</taxon>
        <taxon>Thermodesulfobacteriota</taxon>
        <taxon>Desulfobacteria</taxon>
        <taxon>Desulfobacterales</taxon>
        <taxon>Desulfobacteraceae</taxon>
        <taxon>Desulfobacter</taxon>
    </lineage>
</organism>
<proteinExistence type="predicted"/>
<dbReference type="InterPro" id="IPR004358">
    <property type="entry name" value="Sig_transdc_His_kin-like_C"/>
</dbReference>
<evidence type="ECO:0000256" key="11">
    <source>
        <dbReference type="ARBA" id="ARBA00022989"/>
    </source>
</evidence>
<feature type="transmembrane region" description="Helical" evidence="13">
    <location>
        <begin position="12"/>
        <end position="31"/>
    </location>
</feature>
<dbReference type="Pfam" id="PF00512">
    <property type="entry name" value="HisKA"/>
    <property type="match status" value="1"/>
</dbReference>
<keyword evidence="12" id="KW-0902">Two-component regulatory system</keyword>
<dbReference type="Gene3D" id="3.30.450.20">
    <property type="entry name" value="PAS domain"/>
    <property type="match status" value="1"/>
</dbReference>
<dbReference type="GO" id="GO:0000155">
    <property type="term" value="F:phosphorelay sensor kinase activity"/>
    <property type="evidence" value="ECO:0007669"/>
    <property type="project" value="InterPro"/>
</dbReference>
<dbReference type="SMART" id="SM00388">
    <property type="entry name" value="HisKA"/>
    <property type="match status" value="1"/>
</dbReference>
<keyword evidence="17" id="KW-1185">Reference proteome</keyword>
<evidence type="ECO:0000256" key="6">
    <source>
        <dbReference type="ARBA" id="ARBA00022679"/>
    </source>
</evidence>
<evidence type="ECO:0000256" key="13">
    <source>
        <dbReference type="SAM" id="Phobius"/>
    </source>
</evidence>
<dbReference type="Pfam" id="PF02518">
    <property type="entry name" value="HATPase_c"/>
    <property type="match status" value="1"/>
</dbReference>
<dbReference type="STRING" id="879212.DespoDRAFT_01334"/>
<reference evidence="16 17" key="1">
    <citation type="submission" date="2011-09" db="EMBL/GenBank/DDBJ databases">
        <authorList>
            <consortium name="US DOE Joint Genome Institute (JGI-PGF)"/>
            <person name="Lucas S."/>
            <person name="Han J."/>
            <person name="Lapidus A."/>
            <person name="Cheng J.-F."/>
            <person name="Goodwin L."/>
            <person name="Pitluck S."/>
            <person name="Peters L."/>
            <person name="Land M.L."/>
            <person name="Hauser L."/>
            <person name="Orellana R."/>
            <person name="Lovley D."/>
            <person name="Woyke T.J."/>
        </authorList>
    </citation>
    <scope>NUCLEOTIDE SEQUENCE [LARGE SCALE GENOMIC DNA]</scope>
    <source>
        <strain evidence="16 17">2ac9</strain>
    </source>
</reference>
<dbReference type="Pfam" id="PF13188">
    <property type="entry name" value="PAS_8"/>
    <property type="match status" value="1"/>
</dbReference>
<evidence type="ECO:0000256" key="10">
    <source>
        <dbReference type="ARBA" id="ARBA00022840"/>
    </source>
</evidence>
<dbReference type="PRINTS" id="PR00344">
    <property type="entry name" value="BCTRLSENSOR"/>
</dbReference>
<dbReference type="SMART" id="SM00387">
    <property type="entry name" value="HATPase_c"/>
    <property type="match status" value="1"/>
</dbReference>
<dbReference type="SUPFAM" id="SSF55785">
    <property type="entry name" value="PYP-like sensor domain (PAS domain)"/>
    <property type="match status" value="1"/>
</dbReference>
<evidence type="ECO:0000259" key="14">
    <source>
        <dbReference type="PROSITE" id="PS50109"/>
    </source>
</evidence>
<dbReference type="SUPFAM" id="SSF55874">
    <property type="entry name" value="ATPase domain of HSP90 chaperone/DNA topoisomerase II/histidine kinase"/>
    <property type="match status" value="1"/>
</dbReference>
<evidence type="ECO:0000256" key="4">
    <source>
        <dbReference type="ARBA" id="ARBA00022475"/>
    </source>
</evidence>
<dbReference type="InterPro" id="IPR036097">
    <property type="entry name" value="HisK_dim/P_sf"/>
</dbReference>
<accession>I5B1C5</accession>
<keyword evidence="13" id="KW-0472">Membrane</keyword>
<keyword evidence="10" id="KW-0067">ATP-binding</keyword>
<dbReference type="InterPro" id="IPR000014">
    <property type="entry name" value="PAS"/>
</dbReference>
<comment type="catalytic activity">
    <reaction evidence="1">
        <text>ATP + protein L-histidine = ADP + protein N-phospho-L-histidine.</text>
        <dbReference type="EC" id="2.7.13.3"/>
    </reaction>
</comment>
<keyword evidence="5" id="KW-0597">Phosphoprotein</keyword>
<dbReference type="InterPro" id="IPR005467">
    <property type="entry name" value="His_kinase_dom"/>
</dbReference>
<dbReference type="InterPro" id="IPR003661">
    <property type="entry name" value="HisK_dim/P_dom"/>
</dbReference>
<evidence type="ECO:0000256" key="5">
    <source>
        <dbReference type="ARBA" id="ARBA00022553"/>
    </source>
</evidence>
<keyword evidence="9 16" id="KW-0418">Kinase</keyword>
<dbReference type="PANTHER" id="PTHR43065:SF10">
    <property type="entry name" value="PEROXIDE STRESS-ACTIVATED HISTIDINE KINASE MAK3"/>
    <property type="match status" value="1"/>
</dbReference>
<evidence type="ECO:0000313" key="16">
    <source>
        <dbReference type="EMBL" id="EIM63288.1"/>
    </source>
</evidence>
<evidence type="ECO:0000256" key="1">
    <source>
        <dbReference type="ARBA" id="ARBA00000085"/>
    </source>
</evidence>
<dbReference type="RefSeq" id="WP_004072349.1">
    <property type="nucleotide sequence ID" value="NZ_CM001488.1"/>
</dbReference>
<dbReference type="EC" id="2.7.13.3" evidence="3"/>
<keyword evidence="7 13" id="KW-0812">Transmembrane</keyword>
<keyword evidence="8" id="KW-0547">Nucleotide-binding</keyword>
<evidence type="ECO:0000313" key="17">
    <source>
        <dbReference type="Proteomes" id="UP000005778"/>
    </source>
</evidence>
<sequence length="581" mass="64596">MKKIKITTNIPPLILIGTIIVLFPIFAFMTIDRINKQKEQSINLLLEKGTALIRAFEAGTYTGMMNMRWSGTAVENLLAETAALPDISYLFIVNKDGEILVHNQKKKEGNLYGRDLDLQAVIKENKTGWRIIEDQSGNQVFEVHKKFSPLNTNRSHRSNLMMGMHRRMHGNWFNEIDLYKDTIIFVGLDMELITSADRSDTQHAIMMGIILALIGFTGFVLVFIVQRYSQARSSLSRIQVFSDNLVENMPIGLIATDMNSRVISINPAASAILDISQDLNLQGIDNVLPGEIRHLLETIPGEKGLIEKEIIIKRGDKSESTLEAIVSPLFDKEGTSLGTLLILRDKTELHRLRTEIEQNKRLAAIGRLAAGVAHEIRNPLSSLKGYATFFKEIFDPDSENFTIADTMTKEVDRLNRVVGELVELAKPVAVSGSPVDVGALVSECLQLIAYEPDAEHIEINTAIEPGLPQINADADRLKQVLLNLCLNAIQAMENSGVLNIKIYNEMSGETIIIEVSDTGCGIKQEELHDIFEPYFTTKLSGTGLGLSIVHNIVKAHKGRIEVSSKQGKGTVFKVFLPKRIS</sequence>
<comment type="subcellular location">
    <subcellularLocation>
        <location evidence="2">Cell membrane</location>
        <topology evidence="2">Multi-pass membrane protein</topology>
    </subcellularLocation>
</comment>
<dbReference type="PROSITE" id="PS50113">
    <property type="entry name" value="PAC"/>
    <property type="match status" value="1"/>
</dbReference>
<dbReference type="AlphaFoldDB" id="I5B1C5"/>
<gene>
    <name evidence="16" type="ORF">DespoDRAFT_01334</name>
</gene>
<keyword evidence="6" id="KW-0808">Transferase</keyword>
<dbReference type="InterPro" id="IPR003594">
    <property type="entry name" value="HATPase_dom"/>
</dbReference>
<dbReference type="InterPro" id="IPR029151">
    <property type="entry name" value="Sensor-like_sf"/>
</dbReference>
<name>I5B1C5_9BACT</name>
<dbReference type="CDD" id="cd00082">
    <property type="entry name" value="HisKA"/>
    <property type="match status" value="1"/>
</dbReference>
<evidence type="ECO:0000256" key="2">
    <source>
        <dbReference type="ARBA" id="ARBA00004651"/>
    </source>
</evidence>
<dbReference type="Proteomes" id="UP000005778">
    <property type="component" value="Chromosome"/>
</dbReference>
<feature type="domain" description="Histidine kinase" evidence="14">
    <location>
        <begin position="371"/>
        <end position="580"/>
    </location>
</feature>
<dbReference type="Gene3D" id="3.30.565.10">
    <property type="entry name" value="Histidine kinase-like ATPase, C-terminal domain"/>
    <property type="match status" value="1"/>
</dbReference>
<keyword evidence="4" id="KW-1003">Cell membrane</keyword>
<evidence type="ECO:0000256" key="12">
    <source>
        <dbReference type="ARBA" id="ARBA00023012"/>
    </source>
</evidence>
<feature type="transmembrane region" description="Helical" evidence="13">
    <location>
        <begin position="204"/>
        <end position="225"/>
    </location>
</feature>
<evidence type="ECO:0000256" key="8">
    <source>
        <dbReference type="ARBA" id="ARBA00022741"/>
    </source>
</evidence>
<keyword evidence="11 13" id="KW-1133">Transmembrane helix</keyword>
<evidence type="ECO:0000259" key="15">
    <source>
        <dbReference type="PROSITE" id="PS50113"/>
    </source>
</evidence>
<dbReference type="GO" id="GO:0005524">
    <property type="term" value="F:ATP binding"/>
    <property type="evidence" value="ECO:0007669"/>
    <property type="project" value="UniProtKB-KW"/>
</dbReference>
<dbReference type="InterPro" id="IPR035965">
    <property type="entry name" value="PAS-like_dom_sf"/>
</dbReference>
<dbReference type="HOGENOM" id="CLU_000445_89_29_7"/>
<dbReference type="PROSITE" id="PS50109">
    <property type="entry name" value="HIS_KIN"/>
    <property type="match status" value="1"/>
</dbReference>
<dbReference type="SUPFAM" id="SSF47384">
    <property type="entry name" value="Homodimeric domain of signal transducing histidine kinase"/>
    <property type="match status" value="1"/>
</dbReference>
<dbReference type="eggNOG" id="COG3852">
    <property type="taxonomic scope" value="Bacteria"/>
</dbReference>
<dbReference type="EMBL" id="CM001488">
    <property type="protein sequence ID" value="EIM63288.1"/>
    <property type="molecule type" value="Genomic_DNA"/>
</dbReference>
<dbReference type="GO" id="GO:0005886">
    <property type="term" value="C:plasma membrane"/>
    <property type="evidence" value="ECO:0007669"/>
    <property type="project" value="UniProtKB-SubCell"/>
</dbReference>
<evidence type="ECO:0000256" key="3">
    <source>
        <dbReference type="ARBA" id="ARBA00012438"/>
    </source>
</evidence>
<evidence type="ECO:0000256" key="9">
    <source>
        <dbReference type="ARBA" id="ARBA00022777"/>
    </source>
</evidence>
<dbReference type="InterPro" id="IPR000700">
    <property type="entry name" value="PAS-assoc_C"/>
</dbReference>
<dbReference type="OrthoDB" id="9773941at2"/>
<protein>
    <recommendedName>
        <fullName evidence="3">histidine kinase</fullName>
        <ecNumber evidence="3">2.7.13.3</ecNumber>
    </recommendedName>
</protein>
<dbReference type="SUPFAM" id="SSF103190">
    <property type="entry name" value="Sensory domain-like"/>
    <property type="match status" value="1"/>
</dbReference>
<reference evidence="16 17" key="2">
    <citation type="submission" date="2012-02" db="EMBL/GenBank/DDBJ databases">
        <title>Improved High-Quality Draft sequence of Desulfobacter postgatei 2ac9.</title>
        <authorList>
            <consortium name="US DOE Joint Genome Institute"/>
            <person name="Lucas S."/>
            <person name="Han J."/>
            <person name="Lapidus A."/>
            <person name="Cheng J.-F."/>
            <person name="Goodwin L."/>
            <person name="Pitluck S."/>
            <person name="Peters L."/>
            <person name="Ovchinnikova G."/>
            <person name="Held B."/>
            <person name="Detter J.C."/>
            <person name="Han C."/>
            <person name="Tapia R."/>
            <person name="Land M."/>
            <person name="Hauser L."/>
            <person name="Kyrpides N."/>
            <person name="Ivanova N."/>
            <person name="Pagani I."/>
            <person name="Orellana R."/>
            <person name="Lovley D."/>
            <person name="Woyke T."/>
        </authorList>
    </citation>
    <scope>NUCLEOTIDE SEQUENCE [LARGE SCALE GENOMIC DNA]</scope>
    <source>
        <strain evidence="16 17">2ac9</strain>
    </source>
</reference>